<protein>
    <submittedName>
        <fullName evidence="2">Uncharacterized protein</fullName>
    </submittedName>
</protein>
<feature type="region of interest" description="Disordered" evidence="1">
    <location>
        <begin position="613"/>
        <end position="634"/>
    </location>
</feature>
<keyword evidence="3" id="KW-1185">Reference proteome</keyword>
<dbReference type="EMBL" id="KQ241967">
    <property type="protein sequence ID" value="KNC82018.1"/>
    <property type="molecule type" value="Genomic_DNA"/>
</dbReference>
<name>A0A0L0G1D8_9EUKA</name>
<feature type="compositionally biased region" description="Basic residues" evidence="1">
    <location>
        <begin position="385"/>
        <end position="394"/>
    </location>
</feature>
<gene>
    <name evidence="2" type="ORF">SARC_05678</name>
</gene>
<feature type="compositionally biased region" description="Basic residues" evidence="1">
    <location>
        <begin position="415"/>
        <end position="424"/>
    </location>
</feature>
<evidence type="ECO:0000256" key="1">
    <source>
        <dbReference type="SAM" id="MobiDB-lite"/>
    </source>
</evidence>
<dbReference type="AlphaFoldDB" id="A0A0L0G1D8"/>
<feature type="compositionally biased region" description="Low complexity" evidence="1">
    <location>
        <begin position="536"/>
        <end position="547"/>
    </location>
</feature>
<feature type="compositionally biased region" description="Polar residues" evidence="1">
    <location>
        <begin position="613"/>
        <end position="629"/>
    </location>
</feature>
<accession>A0A0L0G1D8</accession>
<dbReference type="RefSeq" id="XP_014155920.1">
    <property type="nucleotide sequence ID" value="XM_014300445.1"/>
</dbReference>
<evidence type="ECO:0000313" key="2">
    <source>
        <dbReference type="EMBL" id="KNC82018.1"/>
    </source>
</evidence>
<sequence length="706" mass="75894">MSDGRTYTSVSVESCAETSFQALVWSSDVFPACDDLVTISINIADLEGVCTFSQSDVIESNTLYRQYRGSVVVVYSESVPVTSGSSTTRTSTFTLPIDIKLQGNVAATTTTTTDVAVFSAFDLQAAISGLVISDGAPTSLVYISYGLPYPYSVTSFNPTLTLSGGTLVQSAVVTSPVSAERCNHAGATEYSYANNVCFKTLGIDITHGSSCTLDGIYTINTVGVNCGDNVPASDCPLAAEDTSSSVSFTLVSENFCDGMGLNAIIDDAVTIAEFTTFHEEDVQSGTPTTQRAFLFGEDVWFKMSFVGLKIFSVAMDSLVTDLNANDHKFTMVDAGTNLGFDVETQLYWFKHEITESFVGADPGPGNSQSAVVTVTITTSYEEPVRRRRRRRRAVSRSSQDMVNEGTHNERDKNRIHVGRARGRRISFDDLKPNNPGVYEPIDGEDILDDVPVKQNSIQDNVGEVVEMNEETKDTNEDVYDTLDLKPNDVVGATTTATPSSTKEPPTKSDTTPTPSGSGTTEPDGNADTAERQSKNTTPTPSPLVLTPNIPTGSSFVEVEKGEVVVEKVQTGEIDETGGDSTGNSTEKGIADGSVFVIRGDEDVEFVFHNNVPLGTSPTPKPEVTTTVSESDVDNDDLYGAGDKLVETGQGSVSTQFKFEGVIGKPLVWDTDISPGASITQGEQIVLRKRRSTDQMRKRRLRGQINI</sequence>
<evidence type="ECO:0000313" key="3">
    <source>
        <dbReference type="Proteomes" id="UP000054560"/>
    </source>
</evidence>
<proteinExistence type="predicted"/>
<reference evidence="2 3" key="1">
    <citation type="submission" date="2011-02" db="EMBL/GenBank/DDBJ databases">
        <title>The Genome Sequence of Sphaeroforma arctica JP610.</title>
        <authorList>
            <consortium name="The Broad Institute Genome Sequencing Platform"/>
            <person name="Russ C."/>
            <person name="Cuomo C."/>
            <person name="Young S.K."/>
            <person name="Zeng Q."/>
            <person name="Gargeya S."/>
            <person name="Alvarado L."/>
            <person name="Berlin A."/>
            <person name="Chapman S.B."/>
            <person name="Chen Z."/>
            <person name="Freedman E."/>
            <person name="Gellesch M."/>
            <person name="Goldberg J."/>
            <person name="Griggs A."/>
            <person name="Gujja S."/>
            <person name="Heilman E."/>
            <person name="Heiman D."/>
            <person name="Howarth C."/>
            <person name="Mehta T."/>
            <person name="Neiman D."/>
            <person name="Pearson M."/>
            <person name="Roberts A."/>
            <person name="Saif S."/>
            <person name="Shea T."/>
            <person name="Shenoy N."/>
            <person name="Sisk P."/>
            <person name="Stolte C."/>
            <person name="Sykes S."/>
            <person name="White J."/>
            <person name="Yandava C."/>
            <person name="Burger G."/>
            <person name="Gray M.W."/>
            <person name="Holland P.W.H."/>
            <person name="King N."/>
            <person name="Lang F.B.F."/>
            <person name="Roger A.J."/>
            <person name="Ruiz-Trillo I."/>
            <person name="Haas B."/>
            <person name="Nusbaum C."/>
            <person name="Birren B."/>
        </authorList>
    </citation>
    <scope>NUCLEOTIDE SEQUENCE [LARGE SCALE GENOMIC DNA]</scope>
    <source>
        <strain evidence="2 3">JP610</strain>
    </source>
</reference>
<organism evidence="2 3">
    <name type="scientific">Sphaeroforma arctica JP610</name>
    <dbReference type="NCBI Taxonomy" id="667725"/>
    <lineage>
        <taxon>Eukaryota</taxon>
        <taxon>Ichthyosporea</taxon>
        <taxon>Ichthyophonida</taxon>
        <taxon>Sphaeroforma</taxon>
    </lineage>
</organism>
<dbReference type="Proteomes" id="UP000054560">
    <property type="component" value="Unassembled WGS sequence"/>
</dbReference>
<dbReference type="GeneID" id="25906182"/>
<feature type="compositionally biased region" description="Low complexity" evidence="1">
    <location>
        <begin position="492"/>
        <end position="523"/>
    </location>
</feature>
<feature type="region of interest" description="Disordered" evidence="1">
    <location>
        <begin position="382"/>
        <end position="552"/>
    </location>
</feature>